<evidence type="ECO:0000313" key="3">
    <source>
        <dbReference type="Proteomes" id="UP000245934"/>
    </source>
</evidence>
<comment type="caution">
    <text evidence="2">The sequence shown here is derived from an EMBL/GenBank/DDBJ whole genome shotgun (WGS) entry which is preliminary data.</text>
</comment>
<feature type="compositionally biased region" description="Low complexity" evidence="1">
    <location>
        <begin position="166"/>
        <end position="177"/>
    </location>
</feature>
<dbReference type="EMBL" id="QGMZ01000005">
    <property type="protein sequence ID" value="PWR76027.1"/>
    <property type="molecule type" value="Genomic_DNA"/>
</dbReference>
<name>A0A2V2NHY3_9EURY</name>
<reference evidence="2 3" key="1">
    <citation type="submission" date="2018-05" db="EMBL/GenBank/DDBJ databases">
        <title>Draft genome of Methanospirillum stamsii Pt1.</title>
        <authorList>
            <person name="Dueholm M.S."/>
            <person name="Nielsen P.H."/>
            <person name="Bakmann L.F."/>
            <person name="Otzen D.E."/>
        </authorList>
    </citation>
    <scope>NUCLEOTIDE SEQUENCE [LARGE SCALE GENOMIC DNA]</scope>
    <source>
        <strain evidence="2 3">Pt1</strain>
    </source>
</reference>
<gene>
    <name evidence="2" type="ORF">DLD82_01670</name>
</gene>
<feature type="region of interest" description="Disordered" evidence="1">
    <location>
        <begin position="1"/>
        <end position="20"/>
    </location>
</feature>
<proteinExistence type="predicted"/>
<dbReference type="AlphaFoldDB" id="A0A2V2NHY3"/>
<feature type="region of interest" description="Disordered" evidence="1">
    <location>
        <begin position="157"/>
        <end position="177"/>
    </location>
</feature>
<sequence length="243" mass="25661">MGIGSAENEELNRSEESFEKNMSVKAGDITIQDMMMMATGPVLTTEANGELEGNWLFFCDESGYDDYGGYDPYGDYDPYGFGSDPFDGYDPFDSGYGSFDPYNVGIYTGSPSSIGSSGGSFPVGVGSSSGSYGGSTGSYTDIIDALEQLINQYGTTVKTPPGATHTSPTSQTSQPSPELCDCSGWGAEKCGGYVCYHPTRGRITYGKTVGTCFAQCCGSFSWNPVYIEAQADYGGGCCPGFDC</sequence>
<accession>A0A2V2NHY3</accession>
<feature type="compositionally biased region" description="Basic and acidic residues" evidence="1">
    <location>
        <begin position="10"/>
        <end position="19"/>
    </location>
</feature>
<dbReference type="Proteomes" id="UP000245934">
    <property type="component" value="Unassembled WGS sequence"/>
</dbReference>
<organism evidence="2 3">
    <name type="scientific">Methanospirillum stamsii</name>
    <dbReference type="NCBI Taxonomy" id="1277351"/>
    <lineage>
        <taxon>Archaea</taxon>
        <taxon>Methanobacteriati</taxon>
        <taxon>Methanobacteriota</taxon>
        <taxon>Stenosarchaea group</taxon>
        <taxon>Methanomicrobia</taxon>
        <taxon>Methanomicrobiales</taxon>
        <taxon>Methanospirillaceae</taxon>
        <taxon>Methanospirillum</taxon>
    </lineage>
</organism>
<evidence type="ECO:0000256" key="1">
    <source>
        <dbReference type="SAM" id="MobiDB-lite"/>
    </source>
</evidence>
<keyword evidence="3" id="KW-1185">Reference proteome</keyword>
<protein>
    <submittedName>
        <fullName evidence="2">Uncharacterized protein</fullName>
    </submittedName>
</protein>
<evidence type="ECO:0000313" key="2">
    <source>
        <dbReference type="EMBL" id="PWR76027.1"/>
    </source>
</evidence>